<protein>
    <submittedName>
        <fullName evidence="2">Uncharacterized protein</fullName>
    </submittedName>
</protein>
<keyword evidence="3" id="KW-1185">Reference proteome</keyword>
<evidence type="ECO:0000313" key="3">
    <source>
        <dbReference type="Proteomes" id="UP001207654"/>
    </source>
</evidence>
<gene>
    <name evidence="2" type="ORF">OV287_38280</name>
</gene>
<evidence type="ECO:0000256" key="1">
    <source>
        <dbReference type="SAM" id="MobiDB-lite"/>
    </source>
</evidence>
<organism evidence="2 3">
    <name type="scientific">Archangium lansingense</name>
    <dbReference type="NCBI Taxonomy" id="2995310"/>
    <lineage>
        <taxon>Bacteria</taxon>
        <taxon>Pseudomonadati</taxon>
        <taxon>Myxococcota</taxon>
        <taxon>Myxococcia</taxon>
        <taxon>Myxococcales</taxon>
        <taxon>Cystobacterineae</taxon>
        <taxon>Archangiaceae</taxon>
        <taxon>Archangium</taxon>
    </lineage>
</organism>
<proteinExistence type="predicted"/>
<accession>A0ABT4AHF3</accession>
<comment type="caution">
    <text evidence="2">The sequence shown here is derived from an EMBL/GenBank/DDBJ whole genome shotgun (WGS) entry which is preliminary data.</text>
</comment>
<reference evidence="2 3" key="1">
    <citation type="submission" date="2022-11" db="EMBL/GenBank/DDBJ databases">
        <title>Minimal conservation of predation-associated metabolite biosynthetic gene clusters underscores biosynthetic potential of Myxococcota including descriptions for ten novel species: Archangium lansinium sp. nov., Myxococcus landrumus sp. nov., Nannocystis bai.</title>
        <authorList>
            <person name="Ahearne A."/>
            <person name="Stevens C."/>
            <person name="Phillips K."/>
        </authorList>
    </citation>
    <scope>NUCLEOTIDE SEQUENCE [LARGE SCALE GENOMIC DNA]</scope>
    <source>
        <strain evidence="2 3">MIWBW</strain>
    </source>
</reference>
<evidence type="ECO:0000313" key="2">
    <source>
        <dbReference type="EMBL" id="MCY1080317.1"/>
    </source>
</evidence>
<dbReference type="EMBL" id="JAPNKA010000001">
    <property type="protein sequence ID" value="MCY1080317.1"/>
    <property type="molecule type" value="Genomic_DNA"/>
</dbReference>
<sequence length="268" mass="29079">MSTPNGPPFSEPTTVKALTPEQVDADVEGALLGYVRCAQRLKGYISLLEHRSDVLTRAAASARDSLNEAARERVRPREYGTLVQLADDVSRRLTAALTDTPAPTSDAEELADSLDREHRAHEQTRQALVKASRELEHLCSVEAAARTVLGVCDTPTTFAQQGERLKEMDAALGVLRSVVGGELPADLKEMVANLITFSSMRAGAQGRDFDAHEAADLVVAWLFGRRRLLPSATASTWTRRAPPEAFTRKHAIDPDMPGLPDGEDVDNG</sequence>
<dbReference type="RefSeq" id="WP_267538988.1">
    <property type="nucleotide sequence ID" value="NZ_JAPNKA010000001.1"/>
</dbReference>
<name>A0ABT4AHF3_9BACT</name>
<dbReference type="Proteomes" id="UP001207654">
    <property type="component" value="Unassembled WGS sequence"/>
</dbReference>
<feature type="region of interest" description="Disordered" evidence="1">
    <location>
        <begin position="243"/>
        <end position="268"/>
    </location>
</feature>